<reference evidence="2" key="1">
    <citation type="submission" date="2020-03" db="EMBL/GenBank/DDBJ databases">
        <authorList>
            <person name="Weist P."/>
        </authorList>
    </citation>
    <scope>NUCLEOTIDE SEQUENCE</scope>
</reference>
<evidence type="ECO:0000313" key="3">
    <source>
        <dbReference type="Proteomes" id="UP001153269"/>
    </source>
</evidence>
<proteinExistence type="predicted"/>
<gene>
    <name evidence="2" type="ORF">PLEPLA_LOCUS21069</name>
</gene>
<sequence>MSAARKALRGASERHGEGVPRWRGRSYLSVSVKTQKHTLAFTSGQYVDREGSVGRRRRQEVRRVRGSLHRTGRGVAAAAAKDTPPLTFFKPGQEAGTAAAAGQVARQPERELATAPEVTGTRSKTRNREEENPDMVVMWGVLDN</sequence>
<evidence type="ECO:0000256" key="1">
    <source>
        <dbReference type="SAM" id="MobiDB-lite"/>
    </source>
</evidence>
<protein>
    <submittedName>
        <fullName evidence="2">Uncharacterized protein</fullName>
    </submittedName>
</protein>
<keyword evidence="3" id="KW-1185">Reference proteome</keyword>
<comment type="caution">
    <text evidence="2">The sequence shown here is derived from an EMBL/GenBank/DDBJ whole genome shotgun (WGS) entry which is preliminary data.</text>
</comment>
<accession>A0A9N7ULF3</accession>
<dbReference type="AlphaFoldDB" id="A0A9N7ULF3"/>
<evidence type="ECO:0000313" key="2">
    <source>
        <dbReference type="EMBL" id="CAB1432981.1"/>
    </source>
</evidence>
<dbReference type="EMBL" id="CADEAL010001502">
    <property type="protein sequence ID" value="CAB1432981.1"/>
    <property type="molecule type" value="Genomic_DNA"/>
</dbReference>
<dbReference type="Proteomes" id="UP001153269">
    <property type="component" value="Unassembled WGS sequence"/>
</dbReference>
<name>A0A9N7ULF3_PLEPL</name>
<feature type="compositionally biased region" description="Basic residues" evidence="1">
    <location>
        <begin position="54"/>
        <end position="72"/>
    </location>
</feature>
<feature type="compositionally biased region" description="Low complexity" evidence="1">
    <location>
        <begin position="92"/>
        <end position="106"/>
    </location>
</feature>
<organism evidence="2 3">
    <name type="scientific">Pleuronectes platessa</name>
    <name type="common">European plaice</name>
    <dbReference type="NCBI Taxonomy" id="8262"/>
    <lineage>
        <taxon>Eukaryota</taxon>
        <taxon>Metazoa</taxon>
        <taxon>Chordata</taxon>
        <taxon>Craniata</taxon>
        <taxon>Vertebrata</taxon>
        <taxon>Euteleostomi</taxon>
        <taxon>Actinopterygii</taxon>
        <taxon>Neopterygii</taxon>
        <taxon>Teleostei</taxon>
        <taxon>Neoteleostei</taxon>
        <taxon>Acanthomorphata</taxon>
        <taxon>Carangaria</taxon>
        <taxon>Pleuronectiformes</taxon>
        <taxon>Pleuronectoidei</taxon>
        <taxon>Pleuronectidae</taxon>
        <taxon>Pleuronectes</taxon>
    </lineage>
</organism>
<feature type="region of interest" description="Disordered" evidence="1">
    <location>
        <begin position="50"/>
        <end position="133"/>
    </location>
</feature>